<feature type="transmembrane region" description="Helical" evidence="1">
    <location>
        <begin position="200"/>
        <end position="218"/>
    </location>
</feature>
<proteinExistence type="predicted"/>
<evidence type="ECO:0000256" key="1">
    <source>
        <dbReference type="SAM" id="Phobius"/>
    </source>
</evidence>
<feature type="domain" description="HAAS transmembrane region" evidence="2">
    <location>
        <begin position="90"/>
        <end position="204"/>
    </location>
</feature>
<gene>
    <name evidence="3" type="ORF">St703_04110</name>
</gene>
<feature type="transmembrane region" description="Helical" evidence="1">
    <location>
        <begin position="141"/>
        <end position="160"/>
    </location>
</feature>
<dbReference type="EMBL" id="AP021853">
    <property type="protein sequence ID" value="BBN97706.1"/>
    <property type="molecule type" value="Genomic_DNA"/>
</dbReference>
<evidence type="ECO:0000259" key="2">
    <source>
        <dbReference type="Pfam" id="PF08006"/>
    </source>
</evidence>
<dbReference type="Proteomes" id="UP000326951">
    <property type="component" value="Chromosome"/>
</dbReference>
<feature type="transmembrane region" description="Helical" evidence="1">
    <location>
        <begin position="224"/>
        <end position="243"/>
    </location>
</feature>
<dbReference type="SUPFAM" id="SSF158560">
    <property type="entry name" value="BH3980-like"/>
    <property type="match status" value="1"/>
</dbReference>
<reference evidence="3 4" key="1">
    <citation type="submission" date="2019-09" db="EMBL/GenBank/DDBJ databases">
        <title>Complete genome sequence of Sporolactobacillus terrae 70-3.</title>
        <authorList>
            <person name="Tanaka N."/>
            <person name="Shiwa Y."/>
            <person name="Fujita N."/>
            <person name="Tanasupawat S."/>
        </authorList>
    </citation>
    <scope>NUCLEOTIDE SEQUENCE [LARGE SCALE GENOMIC DNA]</scope>
    <source>
        <strain evidence="3 4">70-3</strain>
    </source>
</reference>
<keyword evidence="1" id="KW-1133">Transmembrane helix</keyword>
<feature type="transmembrane region" description="Helical" evidence="1">
    <location>
        <begin position="113"/>
        <end position="129"/>
    </location>
</feature>
<dbReference type="InterPro" id="IPR012963">
    <property type="entry name" value="HAAS_TM"/>
</dbReference>
<feature type="transmembrane region" description="Helical" evidence="1">
    <location>
        <begin position="76"/>
        <end position="93"/>
    </location>
</feature>
<protein>
    <recommendedName>
        <fullName evidence="2">HAAS transmembrane region domain-containing protein</fullName>
    </recommendedName>
</protein>
<organism evidence="3 4">
    <name type="scientific">Sporolactobacillus terrae</name>
    <dbReference type="NCBI Taxonomy" id="269673"/>
    <lineage>
        <taxon>Bacteria</taxon>
        <taxon>Bacillati</taxon>
        <taxon>Bacillota</taxon>
        <taxon>Bacilli</taxon>
        <taxon>Bacillales</taxon>
        <taxon>Sporolactobacillaceae</taxon>
        <taxon>Sporolactobacillus</taxon>
    </lineage>
</organism>
<dbReference type="Pfam" id="PF08006">
    <property type="entry name" value="HAAS_TM"/>
    <property type="match status" value="1"/>
</dbReference>
<keyword evidence="1" id="KW-0812">Transmembrane</keyword>
<sequence>MKKLSKESREFLQDLRLYLFSSGKKENEIEDLVGELEDHLCEAEKHGKSVKTITGSTPKEYMDQLANEMPFDYRNVWVYGPMILLGLICYNLLNKAVDGVFTYSLVEVSGDLFITLLGLSLLLVLFKYLASSTISKMKEHLLLYGCSLTPIILFVGLFYLDRAVASPTIHLGTMWRITSVVLACLFLIGIAVWAKTWVSIVIPISLLLPELILNQTGMDGASKSGWSMLLTFLGIALYFFIVFKQEKKKGQSH</sequence>
<evidence type="ECO:0000313" key="4">
    <source>
        <dbReference type="Proteomes" id="UP000326951"/>
    </source>
</evidence>
<keyword evidence="1" id="KW-0472">Membrane</keyword>
<accession>A0A5K7X0X2</accession>
<feature type="transmembrane region" description="Helical" evidence="1">
    <location>
        <begin position="172"/>
        <end position="193"/>
    </location>
</feature>
<evidence type="ECO:0000313" key="3">
    <source>
        <dbReference type="EMBL" id="BBN97706.1"/>
    </source>
</evidence>
<dbReference type="Gene3D" id="1.10.1900.10">
    <property type="entry name" value="c-terminal domain of poly(a) binding protein"/>
    <property type="match status" value="1"/>
</dbReference>
<dbReference type="AlphaFoldDB" id="A0A5K7X0X2"/>
<dbReference type="PANTHER" id="PTHR41307">
    <property type="entry name" value="MEMBRANE PROTEIN-RELATED"/>
    <property type="match status" value="1"/>
</dbReference>
<dbReference type="RefSeq" id="WP_152080152.1">
    <property type="nucleotide sequence ID" value="NZ_AP021853.1"/>
</dbReference>
<dbReference type="PANTHER" id="PTHR41307:SF1">
    <property type="entry name" value="MEMBRANE PROTEIN"/>
    <property type="match status" value="1"/>
</dbReference>
<name>A0A5K7X0X2_9BACL</name>